<evidence type="ECO:0000256" key="6">
    <source>
        <dbReference type="ARBA" id="ARBA00022741"/>
    </source>
</evidence>
<keyword evidence="5 11" id="KW-0436">Ligase</keyword>
<evidence type="ECO:0000256" key="5">
    <source>
        <dbReference type="ARBA" id="ARBA00022598"/>
    </source>
</evidence>
<name>A0A2S4HDK4_9GAMM</name>
<evidence type="ECO:0000259" key="12">
    <source>
        <dbReference type="Pfam" id="PF05746"/>
    </source>
</evidence>
<evidence type="ECO:0000256" key="1">
    <source>
        <dbReference type="ARBA" id="ARBA00004496"/>
    </source>
</evidence>
<organism evidence="13 14">
    <name type="scientific">Zhongshania marina</name>
    <dbReference type="NCBI Taxonomy" id="2304603"/>
    <lineage>
        <taxon>Bacteria</taxon>
        <taxon>Pseudomonadati</taxon>
        <taxon>Pseudomonadota</taxon>
        <taxon>Gammaproteobacteria</taxon>
        <taxon>Cellvibrionales</taxon>
        <taxon>Spongiibacteraceae</taxon>
        <taxon>Zhongshania</taxon>
    </lineage>
</organism>
<dbReference type="GO" id="GO:0005524">
    <property type="term" value="F:ATP binding"/>
    <property type="evidence" value="ECO:0007669"/>
    <property type="project" value="UniProtKB-UniRule"/>
</dbReference>
<evidence type="ECO:0000256" key="8">
    <source>
        <dbReference type="ARBA" id="ARBA00022917"/>
    </source>
</evidence>
<dbReference type="GO" id="GO:0006420">
    <property type="term" value="P:arginyl-tRNA aminoacylation"/>
    <property type="evidence" value="ECO:0007669"/>
    <property type="project" value="InterPro"/>
</dbReference>
<keyword evidence="6 11" id="KW-0547">Nucleotide-binding</keyword>
<gene>
    <name evidence="11" type="primary">glyS</name>
    <name evidence="13" type="ORF">C0068_13665</name>
</gene>
<dbReference type="PROSITE" id="PS50861">
    <property type="entry name" value="AA_TRNA_LIGASE_II_GLYAB"/>
    <property type="match status" value="1"/>
</dbReference>
<evidence type="ECO:0000256" key="10">
    <source>
        <dbReference type="ARBA" id="ARBA00047937"/>
    </source>
</evidence>
<comment type="catalytic activity">
    <reaction evidence="10 11">
        <text>tRNA(Gly) + glycine + ATP = glycyl-tRNA(Gly) + AMP + diphosphate</text>
        <dbReference type="Rhea" id="RHEA:16013"/>
        <dbReference type="Rhea" id="RHEA-COMP:9664"/>
        <dbReference type="Rhea" id="RHEA-COMP:9683"/>
        <dbReference type="ChEBI" id="CHEBI:30616"/>
        <dbReference type="ChEBI" id="CHEBI:33019"/>
        <dbReference type="ChEBI" id="CHEBI:57305"/>
        <dbReference type="ChEBI" id="CHEBI:78442"/>
        <dbReference type="ChEBI" id="CHEBI:78522"/>
        <dbReference type="ChEBI" id="CHEBI:456215"/>
        <dbReference type="EC" id="6.1.1.14"/>
    </reaction>
</comment>
<reference evidence="13" key="1">
    <citation type="submission" date="2018-01" db="EMBL/GenBank/DDBJ databases">
        <authorList>
            <person name="Yu X.-D."/>
        </authorList>
    </citation>
    <scope>NUCLEOTIDE SEQUENCE</scope>
    <source>
        <strain evidence="13">ZX-21</strain>
    </source>
</reference>
<dbReference type="SUPFAM" id="SSF109604">
    <property type="entry name" value="HD-domain/PDEase-like"/>
    <property type="match status" value="1"/>
</dbReference>
<dbReference type="HAMAP" id="MF_00255">
    <property type="entry name" value="Gly_tRNA_synth_beta"/>
    <property type="match status" value="1"/>
</dbReference>
<dbReference type="EC" id="6.1.1.14" evidence="11"/>
<dbReference type="Pfam" id="PF02092">
    <property type="entry name" value="tRNA_synt_2f"/>
    <property type="match status" value="1"/>
</dbReference>
<dbReference type="PANTHER" id="PTHR30075:SF2">
    <property type="entry name" value="GLYCINE--TRNA LIGASE, CHLOROPLASTIC_MITOCHONDRIAL 2"/>
    <property type="match status" value="1"/>
</dbReference>
<keyword evidence="7 11" id="KW-0067">ATP-binding</keyword>
<dbReference type="InterPro" id="IPR015944">
    <property type="entry name" value="Gly-tRNA-synth_bsu"/>
</dbReference>
<comment type="subunit">
    <text evidence="3 11">Tetramer of two alpha and two beta subunits.</text>
</comment>
<keyword evidence="9 11" id="KW-0030">Aminoacyl-tRNA synthetase</keyword>
<dbReference type="RefSeq" id="WP_103685034.1">
    <property type="nucleotide sequence ID" value="NZ_PQGG01000031.1"/>
</dbReference>
<dbReference type="InterPro" id="IPR008909">
    <property type="entry name" value="DALR_anticod-bd"/>
</dbReference>
<comment type="subcellular location">
    <subcellularLocation>
        <location evidence="1 11">Cytoplasm</location>
    </subcellularLocation>
</comment>
<evidence type="ECO:0000256" key="3">
    <source>
        <dbReference type="ARBA" id="ARBA00011209"/>
    </source>
</evidence>
<dbReference type="OrthoDB" id="9775440at2"/>
<evidence type="ECO:0000256" key="9">
    <source>
        <dbReference type="ARBA" id="ARBA00023146"/>
    </source>
</evidence>
<dbReference type="Gene3D" id="1.10.730.10">
    <property type="entry name" value="Isoleucyl-tRNA Synthetase, Domain 1"/>
    <property type="match status" value="1"/>
</dbReference>
<evidence type="ECO:0000313" key="13">
    <source>
        <dbReference type="EMBL" id="POP52050.1"/>
    </source>
</evidence>
<evidence type="ECO:0000256" key="4">
    <source>
        <dbReference type="ARBA" id="ARBA00022490"/>
    </source>
</evidence>
<comment type="similarity">
    <text evidence="2 11">Belongs to the class-II aminoacyl-tRNA synthetase family.</text>
</comment>
<evidence type="ECO:0000256" key="2">
    <source>
        <dbReference type="ARBA" id="ARBA00008226"/>
    </source>
</evidence>
<keyword evidence="4 11" id="KW-0963">Cytoplasm</keyword>
<dbReference type="Proteomes" id="UP000237222">
    <property type="component" value="Unassembled WGS sequence"/>
</dbReference>
<protein>
    <recommendedName>
        <fullName evidence="11">Glycine--tRNA ligase beta subunit</fullName>
        <ecNumber evidence="11">6.1.1.14</ecNumber>
    </recommendedName>
    <alternativeName>
        <fullName evidence="11">Glycyl-tRNA synthetase beta subunit</fullName>
        <shortName evidence="11">GlyRS</shortName>
    </alternativeName>
</protein>
<dbReference type="Pfam" id="PF05746">
    <property type="entry name" value="DALR_1"/>
    <property type="match status" value="1"/>
</dbReference>
<dbReference type="GO" id="GO:0004820">
    <property type="term" value="F:glycine-tRNA ligase activity"/>
    <property type="evidence" value="ECO:0007669"/>
    <property type="project" value="UniProtKB-UniRule"/>
</dbReference>
<evidence type="ECO:0000256" key="7">
    <source>
        <dbReference type="ARBA" id="ARBA00022840"/>
    </source>
</evidence>
<sequence>MTTTRDLLIEIGTEELPPKSLKTLSEAFSASISSQLNDLALKFSTSKSFATPRRLAILVSGLAESAPDKELENWGPPVKVAFDDSGKATNAALAFAKKNNISADDLSQHIAHDGKQEKLCYRSNAKGAETKEVIASVIETALNSLPIAKRMRWGASRTEFVRPIQWLTIIFGEETIQENIFGLTSSNVSRGHRFHCNNELQISSASSYESVLKDQGKIIADYKIRQDIIREQITDVGRTLGGQTVISDDLLDEVSSLVEWPVALAGSFEERFLKVPAEALISSMKEHQKYFHVVDSNNKLMPYFITVSNIESRDPQKVVDGNERVIRPRLSDAAFFFETDCKISLEQRREKLRSIVFQDKLGTIYDKTCRVAELSEDIAKLLNANTAEARRAAELSKSDLVTEMVLEFDDMQGIAGYYYAQNDGEAGDVALAMNEQYMPRFAGDSLPTSLTGTIVALADRLDTITGIFGIGQIPTGSKDPFALRRASLGVLRIIVEKQLTLDLGELVALAISKHQQFASDNKLKDTVLNYIIDRLRAGYEDQGISAEVFLSVSAKQLSAPLDIDNRIKAVQAFNQLPEAAALAAANKRVSNILAKVEGSIADTVNTDLLQEPAEVALAAQLLELQEKVAPLFAKADYEGGLKSLASLQSSVDAFFDQVMVNADDEALRRNRQSLLKQLQGLFLEVADISQLVVGK</sequence>
<dbReference type="PANTHER" id="PTHR30075">
    <property type="entry name" value="GLYCYL-TRNA SYNTHETASE"/>
    <property type="match status" value="1"/>
</dbReference>
<dbReference type="AlphaFoldDB" id="A0A2S4HDK4"/>
<comment type="caution">
    <text evidence="13">The sequence shown here is derived from an EMBL/GenBank/DDBJ whole genome shotgun (WGS) entry which is preliminary data.</text>
</comment>
<keyword evidence="8 11" id="KW-0648">Protein biosynthesis</keyword>
<dbReference type="InterPro" id="IPR006194">
    <property type="entry name" value="Gly-tRNA-synth_heterodimer"/>
</dbReference>
<proteinExistence type="inferred from homology"/>
<dbReference type="PRINTS" id="PR01045">
    <property type="entry name" value="TRNASYNTHGB"/>
</dbReference>
<dbReference type="GO" id="GO:0004814">
    <property type="term" value="F:arginine-tRNA ligase activity"/>
    <property type="evidence" value="ECO:0007669"/>
    <property type="project" value="InterPro"/>
</dbReference>
<accession>A0A2S4HDK4</accession>
<dbReference type="EMBL" id="PQGG01000031">
    <property type="protein sequence ID" value="POP52050.1"/>
    <property type="molecule type" value="Genomic_DNA"/>
</dbReference>
<dbReference type="GO" id="GO:0006426">
    <property type="term" value="P:glycyl-tRNA aminoacylation"/>
    <property type="evidence" value="ECO:0007669"/>
    <property type="project" value="UniProtKB-UniRule"/>
</dbReference>
<dbReference type="NCBIfam" id="TIGR00211">
    <property type="entry name" value="glyS"/>
    <property type="match status" value="1"/>
</dbReference>
<evidence type="ECO:0000256" key="11">
    <source>
        <dbReference type="HAMAP-Rule" id="MF_00255"/>
    </source>
</evidence>
<feature type="domain" description="DALR anticodon binding" evidence="12">
    <location>
        <begin position="584"/>
        <end position="679"/>
    </location>
</feature>
<evidence type="ECO:0000313" key="14">
    <source>
        <dbReference type="Proteomes" id="UP000237222"/>
    </source>
</evidence>
<dbReference type="GO" id="GO:0005829">
    <property type="term" value="C:cytosol"/>
    <property type="evidence" value="ECO:0007669"/>
    <property type="project" value="TreeGrafter"/>
</dbReference>